<proteinExistence type="predicted"/>
<organism evidence="1 2">
    <name type="scientific">Microbacterium kribbense</name>
    <dbReference type="NCBI Taxonomy" id="433645"/>
    <lineage>
        <taxon>Bacteria</taxon>
        <taxon>Bacillati</taxon>
        <taxon>Actinomycetota</taxon>
        <taxon>Actinomycetes</taxon>
        <taxon>Micrococcales</taxon>
        <taxon>Microbacteriaceae</taxon>
        <taxon>Microbacterium</taxon>
    </lineage>
</organism>
<dbReference type="Proteomes" id="UP001500540">
    <property type="component" value="Unassembled WGS sequence"/>
</dbReference>
<protein>
    <recommendedName>
        <fullName evidence="3">Transcriptional regulator, AbiEi antitoxin, Type IV TA system</fullName>
    </recommendedName>
</protein>
<evidence type="ECO:0008006" key="3">
    <source>
        <dbReference type="Google" id="ProtNLM"/>
    </source>
</evidence>
<accession>A0ABP7GHG2</accession>
<name>A0ABP7GHG2_9MICO</name>
<dbReference type="EMBL" id="BAABAF010000003">
    <property type="protein sequence ID" value="GAA3760754.1"/>
    <property type="molecule type" value="Genomic_DNA"/>
</dbReference>
<evidence type="ECO:0000313" key="1">
    <source>
        <dbReference type="EMBL" id="GAA3760754.1"/>
    </source>
</evidence>
<reference evidence="2" key="1">
    <citation type="journal article" date="2019" name="Int. J. Syst. Evol. Microbiol.">
        <title>The Global Catalogue of Microorganisms (GCM) 10K type strain sequencing project: providing services to taxonomists for standard genome sequencing and annotation.</title>
        <authorList>
            <consortium name="The Broad Institute Genomics Platform"/>
            <consortium name="The Broad Institute Genome Sequencing Center for Infectious Disease"/>
            <person name="Wu L."/>
            <person name="Ma J."/>
        </authorList>
    </citation>
    <scope>NUCLEOTIDE SEQUENCE [LARGE SCALE GENOMIC DNA]</scope>
    <source>
        <strain evidence="2">JCM 16950</strain>
    </source>
</reference>
<comment type="caution">
    <text evidence="1">The sequence shown here is derived from an EMBL/GenBank/DDBJ whole genome shotgun (WGS) entry which is preliminary data.</text>
</comment>
<keyword evidence="2" id="KW-1185">Reference proteome</keyword>
<evidence type="ECO:0000313" key="2">
    <source>
        <dbReference type="Proteomes" id="UP001500540"/>
    </source>
</evidence>
<sequence length="220" mass="23832">MVNDVDIVRTIERAPLRTVRFVELRELGTNMWRTLDRLADQGAVARLAHGVYTVPPDGRDGRTWRPTLEAAGLAVATARFGNRNAILMGLGAARHWAAIPRAIGVTTVAVPETGRPPVELDGGGWVRLIPRDLDRLDAVLETTDLGPALVTTPAQTLYDLTMKPAQGGMPDEAVAAARNLQARVRVEDLQSIVDTHGRANATLRAMLKAMDRDVRHGAEG</sequence>
<gene>
    <name evidence="1" type="ORF">GCM10022240_11730</name>
</gene>
<dbReference type="RefSeq" id="WP_344781504.1">
    <property type="nucleotide sequence ID" value="NZ_BAABAF010000003.1"/>
</dbReference>